<comment type="caution">
    <text evidence="1">The sequence shown here is derived from an EMBL/GenBank/DDBJ whole genome shotgun (WGS) entry which is preliminary data.</text>
</comment>
<evidence type="ECO:0000313" key="1">
    <source>
        <dbReference type="EMBL" id="CAK7224292.1"/>
    </source>
</evidence>
<organism evidence="1 2">
    <name type="scientific">Sporothrix eucalyptigena</name>
    <dbReference type="NCBI Taxonomy" id="1812306"/>
    <lineage>
        <taxon>Eukaryota</taxon>
        <taxon>Fungi</taxon>
        <taxon>Dikarya</taxon>
        <taxon>Ascomycota</taxon>
        <taxon>Pezizomycotina</taxon>
        <taxon>Sordariomycetes</taxon>
        <taxon>Sordariomycetidae</taxon>
        <taxon>Ophiostomatales</taxon>
        <taxon>Ophiostomataceae</taxon>
        <taxon>Sporothrix</taxon>
    </lineage>
</organism>
<protein>
    <recommendedName>
        <fullName evidence="3">ABM domain-containing protein</fullName>
    </recommendedName>
</protein>
<dbReference type="SUPFAM" id="SSF54909">
    <property type="entry name" value="Dimeric alpha+beta barrel"/>
    <property type="match status" value="1"/>
</dbReference>
<dbReference type="EMBL" id="CAWUHD010000054">
    <property type="protein sequence ID" value="CAK7224292.1"/>
    <property type="molecule type" value="Genomic_DNA"/>
</dbReference>
<evidence type="ECO:0008006" key="3">
    <source>
        <dbReference type="Google" id="ProtNLM"/>
    </source>
</evidence>
<reference evidence="1 2" key="1">
    <citation type="submission" date="2024-01" db="EMBL/GenBank/DDBJ databases">
        <authorList>
            <person name="Allen C."/>
            <person name="Tagirdzhanova G."/>
        </authorList>
    </citation>
    <scope>NUCLEOTIDE SEQUENCE [LARGE SCALE GENOMIC DNA]</scope>
</reference>
<accession>A0ABP0BX05</accession>
<sequence length="227" mass="23978">MAASDSGPVAELVENPLGVPFAIFMDVFTAELEPILLAQPGLISIMTGFVMPCDSGREPATAPSMAVSLTQWESLAAHSAFLASPAAQPFFQRVQPLTAGPPTIQHFRLGHLAPRALGSSYSHICKSDVPGHSSLRAAVAGHVHSHGKEAGVMGPCTEDTARAAAVLFGDHTVADSVRNPGDWAAAYTVSWQRNTVKRRSHSLPGFIVVHPVGFGYHAGLDIVKNKK</sequence>
<evidence type="ECO:0000313" key="2">
    <source>
        <dbReference type="Proteomes" id="UP001642482"/>
    </source>
</evidence>
<proteinExistence type="predicted"/>
<dbReference type="Gene3D" id="3.30.70.100">
    <property type="match status" value="1"/>
</dbReference>
<dbReference type="InterPro" id="IPR011008">
    <property type="entry name" value="Dimeric_a/b-barrel"/>
</dbReference>
<keyword evidence="2" id="KW-1185">Reference proteome</keyword>
<dbReference type="Proteomes" id="UP001642482">
    <property type="component" value="Unassembled WGS sequence"/>
</dbReference>
<gene>
    <name evidence="1" type="ORF">SEUCBS140593_005525</name>
</gene>
<name>A0ABP0BX05_9PEZI</name>